<dbReference type="Proteomes" id="UP000722791">
    <property type="component" value="Unassembled WGS sequence"/>
</dbReference>
<dbReference type="EMBL" id="BNCQ01000002">
    <property type="protein sequence ID" value="GIL95479.1"/>
    <property type="molecule type" value="Genomic_DNA"/>
</dbReference>
<evidence type="ECO:0000313" key="2">
    <source>
        <dbReference type="Proteomes" id="UP000722791"/>
    </source>
</evidence>
<organism evidence="1 2">
    <name type="scientific">Volvox reticuliferus</name>
    <dbReference type="NCBI Taxonomy" id="1737510"/>
    <lineage>
        <taxon>Eukaryota</taxon>
        <taxon>Viridiplantae</taxon>
        <taxon>Chlorophyta</taxon>
        <taxon>core chlorophytes</taxon>
        <taxon>Chlorophyceae</taxon>
        <taxon>CS clade</taxon>
        <taxon>Chlamydomonadales</taxon>
        <taxon>Volvocaceae</taxon>
        <taxon>Volvox</taxon>
    </lineage>
</organism>
<name>A0A8J4G1Y3_9CHLO</name>
<sequence>MVEHRNTVPESRNTCGKYDDDWVDDDESCSLVFDSELCDENVLLLDELAALPGAEVNQICNAAQAAVNEAVERGTVSMAEGAEAVAALEVAAAAAATAVEELESGQPELKQRLRHVVKTAATATAAGAMLSNLPAIAGGAKRKREQLWAVYIRELLAARQRSRLNLRTLMTFLADKLCAAKAAAGSDTGAATAIGAGATPYPAIRGATMDPAVGSGPTSCGVGNEGGYELPARACAACGPDDDAVVAPAGKLHSLLLSLGQLTAEAAEAPGLGCSARMGGQEYEGLAQRGAVSQHRVFLALLNMAHQNNVAWQRQQEEKMSAAAGKMPQRPALRGGGGAMALGQQWMEGMMRLQSGHGSNVRVEVLPV</sequence>
<evidence type="ECO:0000313" key="1">
    <source>
        <dbReference type="EMBL" id="GIL95479.1"/>
    </source>
</evidence>
<gene>
    <name evidence="1" type="ORF">Vretimale_1498</name>
</gene>
<protein>
    <submittedName>
        <fullName evidence="1">Uncharacterized protein</fullName>
    </submittedName>
</protein>
<proteinExistence type="predicted"/>
<accession>A0A8J4G1Y3</accession>
<reference evidence="1" key="1">
    <citation type="journal article" date="2021" name="Proc. Natl. Acad. Sci. U.S.A.">
        <title>Three genomes in the algal genus Volvox reveal the fate of a haploid sex-determining region after a transition to homothallism.</title>
        <authorList>
            <person name="Yamamoto K."/>
            <person name="Hamaji T."/>
            <person name="Kawai-Toyooka H."/>
            <person name="Matsuzaki R."/>
            <person name="Takahashi F."/>
            <person name="Nishimura Y."/>
            <person name="Kawachi M."/>
            <person name="Noguchi H."/>
            <person name="Minakuchi Y."/>
            <person name="Umen J.G."/>
            <person name="Toyoda A."/>
            <person name="Nozaki H."/>
        </authorList>
    </citation>
    <scope>NUCLEOTIDE SEQUENCE</scope>
    <source>
        <strain evidence="1">NIES-3785</strain>
    </source>
</reference>
<comment type="caution">
    <text evidence="1">The sequence shown here is derived from an EMBL/GenBank/DDBJ whole genome shotgun (WGS) entry which is preliminary data.</text>
</comment>
<dbReference type="AlphaFoldDB" id="A0A8J4G1Y3"/>